<keyword evidence="8 10" id="KW-0472">Membrane</keyword>
<comment type="subcellular location">
    <subcellularLocation>
        <location evidence="1">Endoplasmic reticulum membrane</location>
        <topology evidence="1">Multi-pass membrane protein</topology>
    </subcellularLocation>
</comment>
<gene>
    <name evidence="11" type="ORF">BCR44DRAFT_31620</name>
</gene>
<dbReference type="UniPathway" id="UPA00196"/>
<dbReference type="Proteomes" id="UP000193411">
    <property type="component" value="Unassembled WGS sequence"/>
</dbReference>
<evidence type="ECO:0000256" key="6">
    <source>
        <dbReference type="ARBA" id="ARBA00022824"/>
    </source>
</evidence>
<comment type="pathway">
    <text evidence="2">Glycolipid biosynthesis; glycosylphosphatidylinositol-anchor biosynthesis.</text>
</comment>
<evidence type="ECO:0000256" key="10">
    <source>
        <dbReference type="SAM" id="Phobius"/>
    </source>
</evidence>
<dbReference type="InterPro" id="IPR009600">
    <property type="entry name" value="PIG-U"/>
</dbReference>
<evidence type="ECO:0000313" key="11">
    <source>
        <dbReference type="EMBL" id="ORZ31312.1"/>
    </source>
</evidence>
<feature type="transmembrane region" description="Helical" evidence="10">
    <location>
        <begin position="351"/>
        <end position="373"/>
    </location>
</feature>
<evidence type="ECO:0000256" key="3">
    <source>
        <dbReference type="ARBA" id="ARBA00010026"/>
    </source>
</evidence>
<dbReference type="PANTHER" id="PTHR13121">
    <property type="entry name" value="GPI TRANSAMIDASE COMPONENT PIG-U"/>
    <property type="match status" value="1"/>
</dbReference>
<feature type="transmembrane region" description="Helical" evidence="10">
    <location>
        <begin position="385"/>
        <end position="407"/>
    </location>
</feature>
<keyword evidence="6" id="KW-0256">Endoplasmic reticulum</keyword>
<evidence type="ECO:0000256" key="1">
    <source>
        <dbReference type="ARBA" id="ARBA00004477"/>
    </source>
</evidence>
<keyword evidence="5 10" id="KW-0812">Transmembrane</keyword>
<dbReference type="GO" id="GO:0016255">
    <property type="term" value="P:attachment of GPI anchor to protein"/>
    <property type="evidence" value="ECO:0007669"/>
    <property type="project" value="InterPro"/>
</dbReference>
<comment type="caution">
    <text evidence="11">The sequence shown here is derived from an EMBL/GenBank/DDBJ whole genome shotgun (WGS) entry which is preliminary data.</text>
</comment>
<evidence type="ECO:0000256" key="4">
    <source>
        <dbReference type="ARBA" id="ARBA00022502"/>
    </source>
</evidence>
<dbReference type="GO" id="GO:0042765">
    <property type="term" value="C:GPI-anchor transamidase complex"/>
    <property type="evidence" value="ECO:0007669"/>
    <property type="project" value="InterPro"/>
</dbReference>
<evidence type="ECO:0000256" key="9">
    <source>
        <dbReference type="SAM" id="MobiDB-lite"/>
    </source>
</evidence>
<keyword evidence="12" id="KW-1185">Reference proteome</keyword>
<feature type="transmembrane region" description="Helical" evidence="10">
    <location>
        <begin position="253"/>
        <end position="273"/>
    </location>
</feature>
<reference evidence="11 12" key="1">
    <citation type="submission" date="2016-07" db="EMBL/GenBank/DDBJ databases">
        <title>Pervasive Adenine N6-methylation of Active Genes in Fungi.</title>
        <authorList>
            <consortium name="DOE Joint Genome Institute"/>
            <person name="Mondo S.J."/>
            <person name="Dannebaum R.O."/>
            <person name="Kuo R.C."/>
            <person name="Labutti K."/>
            <person name="Haridas S."/>
            <person name="Kuo A."/>
            <person name="Salamov A."/>
            <person name="Ahrendt S.R."/>
            <person name="Lipzen A."/>
            <person name="Sullivan W."/>
            <person name="Andreopoulos W.B."/>
            <person name="Clum A."/>
            <person name="Lindquist E."/>
            <person name="Daum C."/>
            <person name="Ramamoorthy G.K."/>
            <person name="Gryganskyi A."/>
            <person name="Culley D."/>
            <person name="Magnuson J.K."/>
            <person name="James T.Y."/>
            <person name="O'Malley M.A."/>
            <person name="Stajich J.E."/>
            <person name="Spatafora J.W."/>
            <person name="Visel A."/>
            <person name="Grigoriev I.V."/>
        </authorList>
    </citation>
    <scope>NUCLEOTIDE SEQUENCE [LARGE SCALE GENOMIC DNA]</scope>
    <source>
        <strain evidence="11 12">PL171</strain>
    </source>
</reference>
<feature type="region of interest" description="Disordered" evidence="9">
    <location>
        <begin position="445"/>
        <end position="487"/>
    </location>
</feature>
<dbReference type="PANTHER" id="PTHR13121:SF0">
    <property type="entry name" value="PHOSPHATIDYLINOSITOL GLYCAN ANCHOR BIOSYNTHESIS CLASS U PROTEIN"/>
    <property type="match status" value="1"/>
</dbReference>
<dbReference type="GO" id="GO:0006506">
    <property type="term" value="P:GPI anchor biosynthetic process"/>
    <property type="evidence" value="ECO:0007669"/>
    <property type="project" value="UniProtKB-UniPathway"/>
</dbReference>
<organism evidence="11 12">
    <name type="scientific">Catenaria anguillulae PL171</name>
    <dbReference type="NCBI Taxonomy" id="765915"/>
    <lineage>
        <taxon>Eukaryota</taxon>
        <taxon>Fungi</taxon>
        <taxon>Fungi incertae sedis</taxon>
        <taxon>Blastocladiomycota</taxon>
        <taxon>Blastocladiomycetes</taxon>
        <taxon>Blastocladiales</taxon>
        <taxon>Catenariaceae</taxon>
        <taxon>Catenaria</taxon>
    </lineage>
</organism>
<feature type="transmembrane region" description="Helical" evidence="10">
    <location>
        <begin position="219"/>
        <end position="241"/>
    </location>
</feature>
<dbReference type="STRING" id="765915.A0A1Y2HE11"/>
<evidence type="ECO:0000313" key="12">
    <source>
        <dbReference type="Proteomes" id="UP000193411"/>
    </source>
</evidence>
<dbReference type="EMBL" id="MCFL01000062">
    <property type="protein sequence ID" value="ORZ31312.1"/>
    <property type="molecule type" value="Genomic_DNA"/>
</dbReference>
<evidence type="ECO:0000256" key="8">
    <source>
        <dbReference type="ARBA" id="ARBA00023136"/>
    </source>
</evidence>
<comment type="similarity">
    <text evidence="3">Belongs to the PIGU family.</text>
</comment>
<keyword evidence="4" id="KW-0337">GPI-anchor biosynthesis</keyword>
<evidence type="ECO:0000256" key="5">
    <source>
        <dbReference type="ARBA" id="ARBA00022692"/>
    </source>
</evidence>
<evidence type="ECO:0000256" key="2">
    <source>
        <dbReference type="ARBA" id="ARBA00004687"/>
    </source>
</evidence>
<proteinExistence type="inferred from homology"/>
<keyword evidence="7 10" id="KW-1133">Transmembrane helix</keyword>
<feature type="transmembrane region" description="Helical" evidence="10">
    <location>
        <begin position="325"/>
        <end position="344"/>
    </location>
</feature>
<sequence>MSIRPMIQGFGPLNTSSGSWKRFSEGLFLYTHGMPLYDNDIFHQSPLLLPVFALIPPWCHPHVFVALDLAIAVALYSIAHRQPHLEPLAHLPTSPPLKSLRQPTYTDGHDIHDGQDQPAHDIVLVDRCGGGLAWTPTLVSLAFLFNPLSILSCLAMDLGAIERFSLAVGAATASHGDSIWSSLLLAVAFQHGGGLHTLCFIPILALIQRRATQLSGMALIPGMTIQVGAWLGVCAMLYVQIMGLDVATIAKATIGFGLHVTDLAPNIGVWWYFLQEVFEHFRDLFVFVFQAHVLLYIVPVLMRFGKELPIFSLTVYLGVTATLRAYPSVGDYALWFAFIPLYANTWKYYRYSFLSLTLFLFTSLLFPTMYLLYSHLHSGNANFPYALTLLVCAAATMMQSDVLHGMLVRTHSSTVKHEVARRVQRAVLEMDDESGDEDVHEVDAGVAADQEKATDGGLRNRGAPASKKEAKQAGAAEDMAEKDKAEVEPFGDYPSVVMYFEE</sequence>
<evidence type="ECO:0000256" key="7">
    <source>
        <dbReference type="ARBA" id="ARBA00022989"/>
    </source>
</evidence>
<dbReference type="Pfam" id="PF06728">
    <property type="entry name" value="PIG-U"/>
    <property type="match status" value="1"/>
</dbReference>
<feature type="transmembrane region" description="Helical" evidence="10">
    <location>
        <begin position="179"/>
        <end position="207"/>
    </location>
</feature>
<feature type="transmembrane region" description="Helical" evidence="10">
    <location>
        <begin position="285"/>
        <end position="305"/>
    </location>
</feature>
<accession>A0A1Y2HE11</accession>
<name>A0A1Y2HE11_9FUNG</name>
<dbReference type="AlphaFoldDB" id="A0A1Y2HE11"/>
<protein>
    <submittedName>
        <fullName evidence="11">GPI transamidase subunit PIG-U-domain-containing protein</fullName>
    </submittedName>
</protein>
<dbReference type="OrthoDB" id="549017at2759"/>